<dbReference type="Pfam" id="PF05107">
    <property type="entry name" value="Cas_Cas7"/>
    <property type="match status" value="1"/>
</dbReference>
<protein>
    <submittedName>
        <fullName evidence="1">CRISPR-associated protein, Csh2 family</fullName>
    </submittedName>
</protein>
<dbReference type="GO" id="GO:0043571">
    <property type="term" value="P:maintenance of CRISPR repeat elements"/>
    <property type="evidence" value="ECO:0007669"/>
    <property type="project" value="InterPro"/>
</dbReference>
<reference evidence="2" key="1">
    <citation type="submission" date="2015-08" db="EMBL/GenBank/DDBJ databases">
        <authorList>
            <person name="Varghese N."/>
        </authorList>
    </citation>
    <scope>NUCLEOTIDE SEQUENCE [LARGE SCALE GENOMIC DNA]</scope>
    <source>
        <strain evidence="2">DSM 27374</strain>
    </source>
</reference>
<dbReference type="OrthoDB" id="9776792at2"/>
<proteinExistence type="predicted"/>
<evidence type="ECO:0000313" key="1">
    <source>
        <dbReference type="EMBL" id="CUA79985.1"/>
    </source>
</evidence>
<dbReference type="AlphaFoldDB" id="A0A0K6GMQ6"/>
<evidence type="ECO:0000313" key="2">
    <source>
        <dbReference type="Proteomes" id="UP000182738"/>
    </source>
</evidence>
<name>A0A0K6GMQ6_9BACL</name>
<dbReference type="InterPro" id="IPR006482">
    <property type="entry name" value="Cas7_Csh2/Csh2"/>
</dbReference>
<dbReference type="Proteomes" id="UP000182738">
    <property type="component" value="Unassembled WGS sequence"/>
</dbReference>
<accession>A0A0K6GMQ6</accession>
<dbReference type="EMBL" id="CYGZ01000006">
    <property type="protein sequence ID" value="CUA79985.1"/>
    <property type="molecule type" value="Genomic_DNA"/>
</dbReference>
<dbReference type="NCBIfam" id="TIGR02590">
    <property type="entry name" value="cas_Csh2"/>
    <property type="match status" value="1"/>
</dbReference>
<dbReference type="NCBIfam" id="TIGR01595">
    <property type="entry name" value="cas_CT1132"/>
    <property type="match status" value="1"/>
</dbReference>
<gene>
    <name evidence="1" type="ORF">Ga0061060_106194</name>
</gene>
<dbReference type="RefSeq" id="WP_055441047.1">
    <property type="nucleotide sequence ID" value="NZ_BAABDZ010000006.1"/>
</dbReference>
<dbReference type="InterPro" id="IPR013419">
    <property type="entry name" value="CRISPR-assoc_prot_Cas7/Csh2"/>
</dbReference>
<organism evidence="1 2">
    <name type="scientific">Anoxybacillus suryakundensis</name>
    <dbReference type="NCBI Taxonomy" id="1325335"/>
    <lineage>
        <taxon>Bacteria</taxon>
        <taxon>Bacillati</taxon>
        <taxon>Bacillota</taxon>
        <taxon>Bacilli</taxon>
        <taxon>Bacillales</taxon>
        <taxon>Anoxybacillaceae</taxon>
        <taxon>Anoxybacillus</taxon>
    </lineage>
</organism>
<sequence length="320" mass="36811">MLNNRSELLFLYDVMWANPNGDPVDENKPRIDEETGKNIVTDVRLKRTIRDYLHDYVGKEIFVREIADENEYIQDAKMRAEDFLIKDGEKQNKSKLSLVEMKTLINEQVLNECIDVRLFGVTLPIEKSSKEASSITHTGPVQFKMGQSLHAVKLHYVKGTGAFASGSKKSTKTFREEYVLPYSLISFYGVINEVAAKHTKLTEEDVQFMLEAMWNGTKSLISRSKVGQVPRLLMRVVYKEKHFQIGELDKYVSIHAEKVDEEIRDVSDYVLDVANLLQVLEKHKERIERIELAQDGRLICSENLVSSLESKGFIVEQKMF</sequence>
<keyword evidence="2" id="KW-1185">Reference proteome</keyword>
<dbReference type="STRING" id="1325335.GCA_001418025_01294"/>